<comment type="similarity">
    <text evidence="2">Belongs to the ABC transporter superfamily.</text>
</comment>
<evidence type="ECO:0000256" key="6">
    <source>
        <dbReference type="ARBA" id="ARBA00023251"/>
    </source>
</evidence>
<dbReference type="InterPro" id="IPR027417">
    <property type="entry name" value="P-loop_NTPase"/>
</dbReference>
<dbReference type="GO" id="GO:0005886">
    <property type="term" value="C:plasma membrane"/>
    <property type="evidence" value="ECO:0007669"/>
    <property type="project" value="UniProtKB-SubCell"/>
</dbReference>
<keyword evidence="4" id="KW-0547">Nucleotide-binding</keyword>
<dbReference type="Pfam" id="PF00005">
    <property type="entry name" value="ABC_tran"/>
    <property type="match status" value="1"/>
</dbReference>
<gene>
    <name evidence="9" type="ORF">ABWK59_33735</name>
</gene>
<dbReference type="InterPro" id="IPR050763">
    <property type="entry name" value="ABC_transporter_ATP-binding"/>
</dbReference>
<evidence type="ECO:0000256" key="3">
    <source>
        <dbReference type="ARBA" id="ARBA00022448"/>
    </source>
</evidence>
<evidence type="ECO:0000256" key="4">
    <source>
        <dbReference type="ARBA" id="ARBA00022741"/>
    </source>
</evidence>
<keyword evidence="3" id="KW-0813">Transport</keyword>
<dbReference type="EMBL" id="CP159872">
    <property type="protein sequence ID" value="XCM83532.1"/>
    <property type="molecule type" value="Genomic_DNA"/>
</dbReference>
<evidence type="ECO:0000256" key="5">
    <source>
        <dbReference type="ARBA" id="ARBA00022840"/>
    </source>
</evidence>
<dbReference type="PROSITE" id="PS50893">
    <property type="entry name" value="ABC_TRANSPORTER_2"/>
    <property type="match status" value="1"/>
</dbReference>
<dbReference type="InterPro" id="IPR003439">
    <property type="entry name" value="ABC_transporter-like_ATP-bd"/>
</dbReference>
<keyword evidence="5 9" id="KW-0067">ATP-binding</keyword>
<proteinExistence type="inferred from homology"/>
<name>A0AAU8K7T1_9ACTN</name>
<feature type="region of interest" description="Disordered" evidence="7">
    <location>
        <begin position="1"/>
        <end position="22"/>
    </location>
</feature>
<dbReference type="RefSeq" id="WP_354644468.1">
    <property type="nucleotide sequence ID" value="NZ_CP159872.1"/>
</dbReference>
<dbReference type="CDD" id="cd03230">
    <property type="entry name" value="ABC_DR_subfamily_A"/>
    <property type="match status" value="1"/>
</dbReference>
<dbReference type="GO" id="GO:0016887">
    <property type="term" value="F:ATP hydrolysis activity"/>
    <property type="evidence" value="ECO:0007669"/>
    <property type="project" value="InterPro"/>
</dbReference>
<reference evidence="9" key="1">
    <citation type="submission" date="2024-06" db="EMBL/GenBank/DDBJ databases">
        <title>The genome sequences of Kitasatospora sp. strain HUAS MG31.</title>
        <authorList>
            <person name="Mo P."/>
        </authorList>
    </citation>
    <scope>NUCLEOTIDE SEQUENCE</scope>
    <source>
        <strain evidence="9">HUAS MG31</strain>
    </source>
</reference>
<organism evidence="9">
    <name type="scientific">Kitasatospora camelliae</name>
    <dbReference type="NCBI Taxonomy" id="3156397"/>
    <lineage>
        <taxon>Bacteria</taxon>
        <taxon>Bacillati</taxon>
        <taxon>Actinomycetota</taxon>
        <taxon>Actinomycetes</taxon>
        <taxon>Kitasatosporales</taxon>
        <taxon>Streptomycetaceae</taxon>
        <taxon>Kitasatospora</taxon>
    </lineage>
</organism>
<dbReference type="SMART" id="SM00382">
    <property type="entry name" value="AAA"/>
    <property type="match status" value="1"/>
</dbReference>
<dbReference type="KEGG" id="kcm:ABWK59_33735"/>
<comment type="subcellular location">
    <subcellularLocation>
        <location evidence="1">Cell membrane</location>
        <topology evidence="1">Peripheral membrane protein</topology>
    </subcellularLocation>
</comment>
<evidence type="ECO:0000256" key="2">
    <source>
        <dbReference type="ARBA" id="ARBA00005417"/>
    </source>
</evidence>
<sequence>MTTNQPSADPATTGPEPEPDHGAVVDVDRLTVAYGTFTAVREVSFRIAPGEVFGLVGPNGAGKTSIVEAVGGLRPVRGGRVTVCGHDPRRDREAVTRLVGMQLQESQFPSRARVGELCDLYEAIYRAPGSSAALLEAFGLADRRRSPIADLSGGMRQRLALALAQIGDVRLVVLDELTTGLDPHQRRETWRSVLDLAARGVAVLLTSHAMDEVEALCGRVAVLRGGEIVALDAPARLTEAHAGPSTFTVDLATAADGEPERAAGVEERLGGLGLTRLPGAPGRLEFAGSFPADYDRIVRLLADAGLPPSAVGRSTPTFEDAYLRLVGAADGTTGTKEA</sequence>
<dbReference type="PANTHER" id="PTHR42711">
    <property type="entry name" value="ABC TRANSPORTER ATP-BINDING PROTEIN"/>
    <property type="match status" value="1"/>
</dbReference>
<evidence type="ECO:0000256" key="1">
    <source>
        <dbReference type="ARBA" id="ARBA00004202"/>
    </source>
</evidence>
<feature type="domain" description="ABC transporter" evidence="8">
    <location>
        <begin position="25"/>
        <end position="250"/>
    </location>
</feature>
<dbReference type="GO" id="GO:0005524">
    <property type="term" value="F:ATP binding"/>
    <property type="evidence" value="ECO:0007669"/>
    <property type="project" value="UniProtKB-KW"/>
</dbReference>
<dbReference type="Gene3D" id="3.40.50.300">
    <property type="entry name" value="P-loop containing nucleotide triphosphate hydrolases"/>
    <property type="match status" value="1"/>
</dbReference>
<dbReference type="PANTHER" id="PTHR42711:SF5">
    <property type="entry name" value="ABC TRANSPORTER ATP-BINDING PROTEIN NATA"/>
    <property type="match status" value="1"/>
</dbReference>
<dbReference type="SUPFAM" id="SSF52540">
    <property type="entry name" value="P-loop containing nucleoside triphosphate hydrolases"/>
    <property type="match status" value="1"/>
</dbReference>
<evidence type="ECO:0000313" key="9">
    <source>
        <dbReference type="EMBL" id="XCM83532.1"/>
    </source>
</evidence>
<accession>A0AAU8K7T1</accession>
<dbReference type="AlphaFoldDB" id="A0AAU8K7T1"/>
<dbReference type="GO" id="GO:0046677">
    <property type="term" value="P:response to antibiotic"/>
    <property type="evidence" value="ECO:0007669"/>
    <property type="project" value="UniProtKB-KW"/>
</dbReference>
<evidence type="ECO:0000256" key="7">
    <source>
        <dbReference type="SAM" id="MobiDB-lite"/>
    </source>
</evidence>
<evidence type="ECO:0000259" key="8">
    <source>
        <dbReference type="PROSITE" id="PS50893"/>
    </source>
</evidence>
<keyword evidence="6" id="KW-0046">Antibiotic resistance</keyword>
<protein>
    <submittedName>
        <fullName evidence="9">ABC transporter ATP-binding protein</fullName>
    </submittedName>
</protein>
<dbReference type="InterPro" id="IPR003593">
    <property type="entry name" value="AAA+_ATPase"/>
</dbReference>